<keyword evidence="1" id="KW-1185">Reference proteome</keyword>
<dbReference type="eggNOG" id="ENOG502R2EQ">
    <property type="taxonomic scope" value="Eukaryota"/>
</dbReference>
<name>A0A1I7U843_9PELO</name>
<accession>A0A1I7U843</accession>
<evidence type="ECO:0000313" key="2">
    <source>
        <dbReference type="WBParaSite" id="Csp11.Scaffold629.g15816.t1"/>
    </source>
</evidence>
<sequence>MKQHSKSKRKWPIEEKFLNLNELPSNVMRTIVEKMSVEEHAVFRGICVYSHDEVESYWRTQKTFSISQLMNWFPSLHDSEWKLNSLSAITHELTSVFNLFKAGNMRKLSLHRVLSVNIKTLIRCIESATGDTASVFLKNVVELDLRGCFIPSDQFKLIDELFPSLQTIILHSNAIIPDRNTSVLSMNRDSYSLIFRKLTIKSKFEITHHVDAFSSAKTTECGNVPGIDMHLVSFIKENVPDVKHIFIDFDS</sequence>
<proteinExistence type="predicted"/>
<dbReference type="WBParaSite" id="Csp11.Scaffold629.g15816.t1">
    <property type="protein sequence ID" value="Csp11.Scaffold629.g15816.t1"/>
    <property type="gene ID" value="Csp11.Scaffold629.g15816"/>
</dbReference>
<dbReference type="AlphaFoldDB" id="A0A1I7U843"/>
<reference evidence="2" key="1">
    <citation type="submission" date="2016-11" db="UniProtKB">
        <authorList>
            <consortium name="WormBaseParasite"/>
        </authorList>
    </citation>
    <scope>IDENTIFICATION</scope>
</reference>
<organism evidence="1 2">
    <name type="scientific">Caenorhabditis tropicalis</name>
    <dbReference type="NCBI Taxonomy" id="1561998"/>
    <lineage>
        <taxon>Eukaryota</taxon>
        <taxon>Metazoa</taxon>
        <taxon>Ecdysozoa</taxon>
        <taxon>Nematoda</taxon>
        <taxon>Chromadorea</taxon>
        <taxon>Rhabditida</taxon>
        <taxon>Rhabditina</taxon>
        <taxon>Rhabditomorpha</taxon>
        <taxon>Rhabditoidea</taxon>
        <taxon>Rhabditidae</taxon>
        <taxon>Peloderinae</taxon>
        <taxon>Caenorhabditis</taxon>
    </lineage>
</organism>
<evidence type="ECO:0000313" key="1">
    <source>
        <dbReference type="Proteomes" id="UP000095282"/>
    </source>
</evidence>
<dbReference type="Proteomes" id="UP000095282">
    <property type="component" value="Unplaced"/>
</dbReference>
<protein>
    <submittedName>
        <fullName evidence="2">F-box domain-containing protein</fullName>
    </submittedName>
</protein>